<organism evidence="10 11">
    <name type="scientific">Zhongshania antarctica</name>
    <dbReference type="NCBI Taxonomy" id="641702"/>
    <lineage>
        <taxon>Bacteria</taxon>
        <taxon>Pseudomonadati</taxon>
        <taxon>Pseudomonadota</taxon>
        <taxon>Gammaproteobacteria</taxon>
        <taxon>Cellvibrionales</taxon>
        <taxon>Spongiibacteraceae</taxon>
        <taxon>Zhongshania</taxon>
    </lineage>
</organism>
<protein>
    <submittedName>
        <fullName evidence="10">Outer membrane protein</fullName>
    </submittedName>
</protein>
<dbReference type="Gene3D" id="1.20.1600.10">
    <property type="entry name" value="Outer membrane efflux proteins (OEP)"/>
    <property type="match status" value="1"/>
</dbReference>
<evidence type="ECO:0000313" key="11">
    <source>
        <dbReference type="Proteomes" id="UP000536640"/>
    </source>
</evidence>
<evidence type="ECO:0000256" key="9">
    <source>
        <dbReference type="SAM" id="SignalP"/>
    </source>
</evidence>
<sequence length="486" mass="53384">MIAKRHLLNVSIAALFTSQSVFADTLLDVYELAVKNDPQLKSAEASYRANIETENLGRAALLPQVTAQAYYQDAETDRESKSVNFSSTTGTVGGSSSADVINQQTSTNSETESYSVSLNQALFDLPAWFTFRAGKKISEQAEAQLAYEQQQLIIRVSEAYFNVLRGRENLDASKAEERAAKRQLEQTQQRFDVGLIAITDVHEARAVYDSTVAQRLGFEGNLAIARANLSSLTGQEHNNLWSLKSDFPITMPEPLDRAEWVDFALANNKLLKVSAAGAASAYQSAQAKKMGHLPKITGSFTASKDDLDGTTRYMPSSTFSTPPDTYTESEALRITLTMPLFAGGGISAGRRQAYEQYNAANYSAQATQRQVITGTRAQHIAVYTNVQTVNARHQNIISTRSALDATEAGYEVGTRNIVDVLDAQRRLYAAMRDYTNARYDYVVNVLKLKLNAGTLSPADILYFNKWLQASESVSLSDRAPVTSVNP</sequence>
<dbReference type="Pfam" id="PF02321">
    <property type="entry name" value="OEP"/>
    <property type="match status" value="2"/>
</dbReference>
<keyword evidence="11" id="KW-1185">Reference proteome</keyword>
<dbReference type="SUPFAM" id="SSF56954">
    <property type="entry name" value="Outer membrane efflux proteins (OEP)"/>
    <property type="match status" value="1"/>
</dbReference>
<comment type="subcellular location">
    <subcellularLocation>
        <location evidence="1">Cell outer membrane</location>
    </subcellularLocation>
</comment>
<evidence type="ECO:0000256" key="3">
    <source>
        <dbReference type="ARBA" id="ARBA00022448"/>
    </source>
</evidence>
<feature type="chain" id="PRO_5032632999" evidence="9">
    <location>
        <begin position="24"/>
        <end position="486"/>
    </location>
</feature>
<evidence type="ECO:0000256" key="1">
    <source>
        <dbReference type="ARBA" id="ARBA00004442"/>
    </source>
</evidence>
<dbReference type="PANTHER" id="PTHR30026">
    <property type="entry name" value="OUTER MEMBRANE PROTEIN TOLC"/>
    <property type="match status" value="1"/>
</dbReference>
<keyword evidence="5" id="KW-0812">Transmembrane</keyword>
<proteinExistence type="inferred from homology"/>
<keyword evidence="7" id="KW-0998">Cell outer membrane</keyword>
<gene>
    <name evidence="10" type="ORF">HNQ57_002063</name>
</gene>
<evidence type="ECO:0000256" key="6">
    <source>
        <dbReference type="ARBA" id="ARBA00023136"/>
    </source>
</evidence>
<evidence type="ECO:0000256" key="2">
    <source>
        <dbReference type="ARBA" id="ARBA00007613"/>
    </source>
</evidence>
<keyword evidence="6" id="KW-0472">Membrane</keyword>
<dbReference type="EMBL" id="JACHHW010000005">
    <property type="protein sequence ID" value="MBB5187785.1"/>
    <property type="molecule type" value="Genomic_DNA"/>
</dbReference>
<dbReference type="GO" id="GO:0009279">
    <property type="term" value="C:cell outer membrane"/>
    <property type="evidence" value="ECO:0007669"/>
    <property type="project" value="UniProtKB-SubCell"/>
</dbReference>
<accession>A0A840R3S0</accession>
<feature type="signal peptide" evidence="9">
    <location>
        <begin position="1"/>
        <end position="23"/>
    </location>
</feature>
<feature type="region of interest" description="Disordered" evidence="8">
    <location>
        <begin position="80"/>
        <end position="99"/>
    </location>
</feature>
<evidence type="ECO:0000256" key="7">
    <source>
        <dbReference type="ARBA" id="ARBA00023237"/>
    </source>
</evidence>
<dbReference type="PANTHER" id="PTHR30026:SF20">
    <property type="entry name" value="OUTER MEMBRANE PROTEIN TOLC"/>
    <property type="match status" value="1"/>
</dbReference>
<dbReference type="NCBIfam" id="TIGR01844">
    <property type="entry name" value="type_I_sec_TolC"/>
    <property type="match status" value="1"/>
</dbReference>
<dbReference type="GO" id="GO:0015562">
    <property type="term" value="F:efflux transmembrane transporter activity"/>
    <property type="evidence" value="ECO:0007669"/>
    <property type="project" value="InterPro"/>
</dbReference>
<comment type="caution">
    <text evidence="10">The sequence shown here is derived from an EMBL/GenBank/DDBJ whole genome shotgun (WGS) entry which is preliminary data.</text>
</comment>
<dbReference type="InterPro" id="IPR051906">
    <property type="entry name" value="TolC-like"/>
</dbReference>
<keyword evidence="4" id="KW-1134">Transmembrane beta strand</keyword>
<dbReference type="GO" id="GO:0015288">
    <property type="term" value="F:porin activity"/>
    <property type="evidence" value="ECO:0007669"/>
    <property type="project" value="TreeGrafter"/>
</dbReference>
<keyword evidence="9" id="KW-0732">Signal</keyword>
<dbReference type="Proteomes" id="UP000536640">
    <property type="component" value="Unassembled WGS sequence"/>
</dbReference>
<dbReference type="AlphaFoldDB" id="A0A840R3S0"/>
<reference evidence="10 11" key="1">
    <citation type="submission" date="2020-08" db="EMBL/GenBank/DDBJ databases">
        <title>Genomic Encyclopedia of Type Strains, Phase IV (KMG-IV): sequencing the most valuable type-strain genomes for metagenomic binning, comparative biology and taxonomic classification.</title>
        <authorList>
            <person name="Goeker M."/>
        </authorList>
    </citation>
    <scope>NUCLEOTIDE SEQUENCE [LARGE SCALE GENOMIC DNA]</scope>
    <source>
        <strain evidence="10 11">DSM 25701</strain>
    </source>
</reference>
<dbReference type="GO" id="GO:1990281">
    <property type="term" value="C:efflux pump complex"/>
    <property type="evidence" value="ECO:0007669"/>
    <property type="project" value="TreeGrafter"/>
</dbReference>
<evidence type="ECO:0000256" key="8">
    <source>
        <dbReference type="SAM" id="MobiDB-lite"/>
    </source>
</evidence>
<keyword evidence="3" id="KW-0813">Transport</keyword>
<evidence type="ECO:0000313" key="10">
    <source>
        <dbReference type="EMBL" id="MBB5187785.1"/>
    </source>
</evidence>
<evidence type="ECO:0000256" key="5">
    <source>
        <dbReference type="ARBA" id="ARBA00022692"/>
    </source>
</evidence>
<dbReference type="RefSeq" id="WP_184462646.1">
    <property type="nucleotide sequence ID" value="NZ_JACHHW010000005.1"/>
</dbReference>
<dbReference type="InterPro" id="IPR003423">
    <property type="entry name" value="OMP_efflux"/>
</dbReference>
<comment type="similarity">
    <text evidence="2">Belongs to the outer membrane factor (OMF) (TC 1.B.17) family.</text>
</comment>
<dbReference type="InterPro" id="IPR010130">
    <property type="entry name" value="T1SS_OMP_TolC"/>
</dbReference>
<name>A0A840R3S0_9GAMM</name>
<feature type="compositionally biased region" description="Low complexity" evidence="8">
    <location>
        <begin position="86"/>
        <end position="97"/>
    </location>
</feature>
<evidence type="ECO:0000256" key="4">
    <source>
        <dbReference type="ARBA" id="ARBA00022452"/>
    </source>
</evidence>